<sequence>MYLKSILLAFSLFLGATSLWAQEAQATLTLTITGVKSTKGNLCIALYNSKETFLDTKKVFKTVDLPLKGLDLSKIKIADIPYGTYSIAVFVDGNTNKKLDTNFLGIPKEAYGFSAAKLPKFRAPTFEEVAFPVKTKEKHLTITVK</sequence>
<dbReference type="RefSeq" id="WP_353546192.1">
    <property type="nucleotide sequence ID" value="NZ_JAGKSB010000003.1"/>
</dbReference>
<gene>
    <name evidence="2" type="ORF">J5U18_03880</name>
</gene>
<feature type="signal peptide" evidence="1">
    <location>
        <begin position="1"/>
        <end position="21"/>
    </location>
</feature>
<dbReference type="Pfam" id="PF09912">
    <property type="entry name" value="DUF2141"/>
    <property type="match status" value="1"/>
</dbReference>
<dbReference type="AlphaFoldDB" id="A0A8T4H6C1"/>
<dbReference type="Proteomes" id="UP000679691">
    <property type="component" value="Unassembled WGS sequence"/>
</dbReference>
<dbReference type="EMBL" id="JAGKSB010000003">
    <property type="protein sequence ID" value="MBP3942710.1"/>
    <property type="molecule type" value="Genomic_DNA"/>
</dbReference>
<evidence type="ECO:0000313" key="2">
    <source>
        <dbReference type="EMBL" id="MBP3942710.1"/>
    </source>
</evidence>
<dbReference type="InterPro" id="IPR018673">
    <property type="entry name" value="DUF2141"/>
</dbReference>
<name>A0A8T4H6C1_9SPHI</name>
<proteinExistence type="predicted"/>
<reference evidence="2" key="1">
    <citation type="submission" date="2021-03" db="EMBL/GenBank/DDBJ databases">
        <authorList>
            <person name="Lu T."/>
            <person name="Wang Q."/>
            <person name="Han X."/>
        </authorList>
    </citation>
    <scope>NUCLEOTIDE SEQUENCE</scope>
    <source>
        <strain evidence="2">WQ 2009</strain>
    </source>
</reference>
<comment type="caution">
    <text evidence="2">The sequence shown here is derived from an EMBL/GenBank/DDBJ whole genome shotgun (WGS) entry which is preliminary data.</text>
</comment>
<feature type="chain" id="PRO_5035721159" evidence="1">
    <location>
        <begin position="22"/>
        <end position="145"/>
    </location>
</feature>
<keyword evidence="3" id="KW-1185">Reference proteome</keyword>
<evidence type="ECO:0000256" key="1">
    <source>
        <dbReference type="SAM" id="SignalP"/>
    </source>
</evidence>
<evidence type="ECO:0000313" key="3">
    <source>
        <dbReference type="Proteomes" id="UP000679691"/>
    </source>
</evidence>
<organism evidence="2 3">
    <name type="scientific">Rhinopithecimicrobium faecis</name>
    <dbReference type="NCBI Taxonomy" id="2820698"/>
    <lineage>
        <taxon>Bacteria</taxon>
        <taxon>Pseudomonadati</taxon>
        <taxon>Bacteroidota</taxon>
        <taxon>Sphingobacteriia</taxon>
        <taxon>Sphingobacteriales</taxon>
        <taxon>Sphingobacteriaceae</taxon>
        <taxon>Rhinopithecimicrobium</taxon>
    </lineage>
</organism>
<protein>
    <submittedName>
        <fullName evidence="2">DUF2141 domain-containing protein</fullName>
    </submittedName>
</protein>
<keyword evidence="1" id="KW-0732">Signal</keyword>
<accession>A0A8T4H6C1</accession>